<reference evidence="4 5" key="1">
    <citation type="submission" date="2020-08" db="EMBL/GenBank/DDBJ databases">
        <title>Genomic Encyclopedia of Type Strains, Phase IV (KMG-IV): sequencing the most valuable type-strain genomes for metagenomic binning, comparative biology and taxonomic classification.</title>
        <authorList>
            <person name="Goeker M."/>
        </authorList>
    </citation>
    <scope>NUCLEOTIDE SEQUENCE [LARGE SCALE GENOMIC DNA]</scope>
    <source>
        <strain evidence="4 5">DSM 100734</strain>
    </source>
</reference>
<dbReference type="InterPro" id="IPR036271">
    <property type="entry name" value="Tet_transcr_reg_TetR-rel_C_sf"/>
</dbReference>
<protein>
    <submittedName>
        <fullName evidence="4">AcrR family transcriptional regulator</fullName>
    </submittedName>
</protein>
<dbReference type="GO" id="GO:0000976">
    <property type="term" value="F:transcription cis-regulatory region binding"/>
    <property type="evidence" value="ECO:0007669"/>
    <property type="project" value="TreeGrafter"/>
</dbReference>
<dbReference type="SUPFAM" id="SSF48498">
    <property type="entry name" value="Tetracyclin repressor-like, C-terminal domain"/>
    <property type="match status" value="1"/>
</dbReference>
<gene>
    <name evidence="4" type="ORF">HNQ72_003876</name>
</gene>
<evidence type="ECO:0000313" key="4">
    <source>
        <dbReference type="EMBL" id="MBB6164035.1"/>
    </source>
</evidence>
<dbReference type="PRINTS" id="PR00455">
    <property type="entry name" value="HTHTETR"/>
</dbReference>
<dbReference type="InterPro" id="IPR001647">
    <property type="entry name" value="HTH_TetR"/>
</dbReference>
<evidence type="ECO:0000256" key="2">
    <source>
        <dbReference type="PROSITE-ProRule" id="PRU00335"/>
    </source>
</evidence>
<accession>A0A7X0D119</accession>
<dbReference type="Gene3D" id="1.10.357.10">
    <property type="entry name" value="Tetracycline Repressor, domain 2"/>
    <property type="match status" value="1"/>
</dbReference>
<dbReference type="Pfam" id="PF00440">
    <property type="entry name" value="TetR_N"/>
    <property type="match status" value="1"/>
</dbReference>
<dbReference type="PANTHER" id="PTHR30055:SF200">
    <property type="entry name" value="HTH-TYPE TRANSCRIPTIONAL REPRESSOR BDCR"/>
    <property type="match status" value="1"/>
</dbReference>
<dbReference type="InterPro" id="IPR050109">
    <property type="entry name" value="HTH-type_TetR-like_transc_reg"/>
</dbReference>
<feature type="DNA-binding region" description="H-T-H motif" evidence="2">
    <location>
        <begin position="64"/>
        <end position="83"/>
    </location>
</feature>
<dbReference type="GO" id="GO:0003700">
    <property type="term" value="F:DNA-binding transcription factor activity"/>
    <property type="evidence" value="ECO:0007669"/>
    <property type="project" value="TreeGrafter"/>
</dbReference>
<dbReference type="AlphaFoldDB" id="A0A7X0D119"/>
<dbReference type="EMBL" id="JACHEG010000004">
    <property type="protein sequence ID" value="MBB6164035.1"/>
    <property type="molecule type" value="Genomic_DNA"/>
</dbReference>
<keyword evidence="1 2" id="KW-0238">DNA-binding</keyword>
<proteinExistence type="predicted"/>
<comment type="caution">
    <text evidence="4">The sequence shown here is derived from an EMBL/GenBank/DDBJ whole genome shotgun (WGS) entry which is preliminary data.</text>
</comment>
<name>A0A7X0D119_9HYPH</name>
<evidence type="ECO:0000313" key="5">
    <source>
        <dbReference type="Proteomes" id="UP000547879"/>
    </source>
</evidence>
<evidence type="ECO:0000259" key="3">
    <source>
        <dbReference type="PROSITE" id="PS50977"/>
    </source>
</evidence>
<keyword evidence="5" id="KW-1185">Reference proteome</keyword>
<dbReference type="InterPro" id="IPR009057">
    <property type="entry name" value="Homeodomain-like_sf"/>
</dbReference>
<sequence>MPAIVDNSSNRDRPVLLLSICDRLWIIEAIGPKFKSDSMREAIPDQILTAAGALFYREGIRAVGIDRIIEEANVAKATLYRHFPSKDHLVAAYLQARHDRVIRSLEEVIEAEIAPRDAIKLIFERLHEKADSPEFRGCAFALAVAEHGDSERVVSVARTHKTMVRNIFSAIMSKADSGSQQASAHLSLLYEGALAIVAVGRDPSAVLIARDCALSVFDTAVFTKQPS</sequence>
<feature type="domain" description="HTH tetR-type" evidence="3">
    <location>
        <begin position="41"/>
        <end position="101"/>
    </location>
</feature>
<dbReference type="PANTHER" id="PTHR30055">
    <property type="entry name" value="HTH-TYPE TRANSCRIPTIONAL REGULATOR RUTR"/>
    <property type="match status" value="1"/>
</dbReference>
<evidence type="ECO:0000256" key="1">
    <source>
        <dbReference type="ARBA" id="ARBA00023125"/>
    </source>
</evidence>
<dbReference type="PROSITE" id="PS50977">
    <property type="entry name" value="HTH_TETR_2"/>
    <property type="match status" value="1"/>
</dbReference>
<dbReference type="SUPFAM" id="SSF46689">
    <property type="entry name" value="Homeodomain-like"/>
    <property type="match status" value="1"/>
</dbReference>
<organism evidence="4 5">
    <name type="scientific">Rhizobium wenxiniae</name>
    <dbReference type="NCBI Taxonomy" id="1737357"/>
    <lineage>
        <taxon>Bacteria</taxon>
        <taxon>Pseudomonadati</taxon>
        <taxon>Pseudomonadota</taxon>
        <taxon>Alphaproteobacteria</taxon>
        <taxon>Hyphomicrobiales</taxon>
        <taxon>Rhizobiaceae</taxon>
        <taxon>Rhizobium/Agrobacterium group</taxon>
        <taxon>Rhizobium</taxon>
    </lineage>
</organism>
<dbReference type="Proteomes" id="UP000547879">
    <property type="component" value="Unassembled WGS sequence"/>
</dbReference>